<keyword evidence="2" id="KW-1185">Reference proteome</keyword>
<dbReference type="Gramene" id="TKW25740">
    <property type="protein sequence ID" value="TKW25740"/>
    <property type="gene ID" value="SEVIR_3G138100v2"/>
</dbReference>
<name>A0A4U6V8X2_SETVI</name>
<gene>
    <name evidence="1" type="ORF">SEVIR_3G138100v2</name>
</gene>
<organism evidence="1 2">
    <name type="scientific">Setaria viridis</name>
    <name type="common">Green bristlegrass</name>
    <name type="synonym">Setaria italica subsp. viridis</name>
    <dbReference type="NCBI Taxonomy" id="4556"/>
    <lineage>
        <taxon>Eukaryota</taxon>
        <taxon>Viridiplantae</taxon>
        <taxon>Streptophyta</taxon>
        <taxon>Embryophyta</taxon>
        <taxon>Tracheophyta</taxon>
        <taxon>Spermatophyta</taxon>
        <taxon>Magnoliopsida</taxon>
        <taxon>Liliopsida</taxon>
        <taxon>Poales</taxon>
        <taxon>Poaceae</taxon>
        <taxon>PACMAD clade</taxon>
        <taxon>Panicoideae</taxon>
        <taxon>Panicodae</taxon>
        <taxon>Paniceae</taxon>
        <taxon>Cenchrinae</taxon>
        <taxon>Setaria</taxon>
    </lineage>
</organism>
<evidence type="ECO:0000313" key="2">
    <source>
        <dbReference type="Proteomes" id="UP000298652"/>
    </source>
</evidence>
<accession>A0A4U6V8X2</accession>
<dbReference type="EMBL" id="CM016554">
    <property type="protein sequence ID" value="TKW25740.1"/>
    <property type="molecule type" value="Genomic_DNA"/>
</dbReference>
<sequence length="338" mass="36955">MLLVSSNDPSMRDRVAIQWSRYWLAWSARKSRGPVSHSASSSAARYLSHIAMASAAKCARSITGARRKLDWPRRRPCAAEAVTAARRLPWEIWSGRCGGGSHLASMSPSTLPFLIRGLSLPPPAAAHRGSSLIRLAALPHRLASTASQSITTTGPPPPHPPPLLWPPAIEAPTPTTLNPNPAIASTTTPASNDLAAGRFPPPPTPLASDDELRRRIPMRALSGRQTPRTLVALRPPRRHGACAGDVGAQAAGGGGARQAEAAVRCRCGRWRSRWACSAGDGFSGSLVLWQRKKNRWKRLLLFTFWFSQSVENRGIIVRSLGLKREKKRKRWKLRKRKC</sequence>
<proteinExistence type="predicted"/>
<reference evidence="1" key="1">
    <citation type="submission" date="2019-03" db="EMBL/GenBank/DDBJ databases">
        <title>WGS assembly of Setaria viridis.</title>
        <authorList>
            <person name="Huang P."/>
            <person name="Jenkins J."/>
            <person name="Grimwood J."/>
            <person name="Barry K."/>
            <person name="Healey A."/>
            <person name="Mamidi S."/>
            <person name="Sreedasyam A."/>
            <person name="Shu S."/>
            <person name="Feldman M."/>
            <person name="Wu J."/>
            <person name="Yu Y."/>
            <person name="Chen C."/>
            <person name="Johnson J."/>
            <person name="Rokhsar D."/>
            <person name="Baxter I."/>
            <person name="Schmutz J."/>
            <person name="Brutnell T."/>
            <person name="Kellogg E."/>
        </authorList>
    </citation>
    <scope>NUCLEOTIDE SEQUENCE [LARGE SCALE GENOMIC DNA]</scope>
</reference>
<evidence type="ECO:0000313" key="1">
    <source>
        <dbReference type="EMBL" id="TKW25740.1"/>
    </source>
</evidence>
<protein>
    <submittedName>
        <fullName evidence="1">Uncharacterized protein</fullName>
    </submittedName>
</protein>
<dbReference type="AlphaFoldDB" id="A0A4U6V8X2"/>
<dbReference type="Proteomes" id="UP000298652">
    <property type="component" value="Chromosome 3"/>
</dbReference>